<keyword evidence="1" id="KW-0719">Serine esterase</keyword>
<feature type="non-terminal residue" evidence="5">
    <location>
        <position position="72"/>
    </location>
</feature>
<sequence>AEDGVIADPRACEVDLSGLQCTGAAGDDCLTEAELDVLAKWRQGPVNAAGEQLYPGGIPEGSEPFWWLWLTG</sequence>
<evidence type="ECO:0000313" key="5">
    <source>
        <dbReference type="EMBL" id="TDA69664.1"/>
    </source>
</evidence>
<dbReference type="Pfam" id="PF07519">
    <property type="entry name" value="Tannase"/>
    <property type="match status" value="1"/>
</dbReference>
<evidence type="ECO:0000256" key="1">
    <source>
        <dbReference type="ARBA" id="ARBA00022487"/>
    </source>
</evidence>
<keyword evidence="2" id="KW-0732">Signal</keyword>
<keyword evidence="3 5" id="KW-0378">Hydrolase</keyword>
<feature type="non-terminal residue" evidence="5">
    <location>
        <position position="1"/>
    </location>
</feature>
<protein>
    <submittedName>
        <fullName evidence="5">Tannase/feruloyl esterase family alpha/beta hydrolase</fullName>
    </submittedName>
</protein>
<evidence type="ECO:0000256" key="2">
    <source>
        <dbReference type="ARBA" id="ARBA00022729"/>
    </source>
</evidence>
<reference evidence="5 6" key="1">
    <citation type="submission" date="2019-03" db="EMBL/GenBank/DDBJ databases">
        <title>Halomonas marinisediminis sp. nov., a moderately halophilic bacterium isolated from the Bohai Gulf.</title>
        <authorList>
            <person name="Ji X."/>
        </authorList>
    </citation>
    <scope>NUCLEOTIDE SEQUENCE [LARGE SCALE GENOMIC DNA]</scope>
    <source>
        <strain evidence="5 6">204</strain>
    </source>
</reference>
<keyword evidence="4" id="KW-1015">Disulfide bond</keyword>
<evidence type="ECO:0000256" key="3">
    <source>
        <dbReference type="ARBA" id="ARBA00022801"/>
    </source>
</evidence>
<proteinExistence type="predicted"/>
<dbReference type="EMBL" id="SLTR01000898">
    <property type="protein sequence ID" value="TDA69664.1"/>
    <property type="molecule type" value="Genomic_DNA"/>
</dbReference>
<dbReference type="GO" id="GO:0016787">
    <property type="term" value="F:hydrolase activity"/>
    <property type="evidence" value="ECO:0007669"/>
    <property type="project" value="UniProtKB-KW"/>
</dbReference>
<keyword evidence="6" id="KW-1185">Reference proteome</keyword>
<dbReference type="Proteomes" id="UP000294823">
    <property type="component" value="Unassembled WGS sequence"/>
</dbReference>
<accession>A0ABY2D5X7</accession>
<gene>
    <name evidence="5" type="ORF">E0702_18880</name>
</gene>
<dbReference type="RefSeq" id="WP_132045977.1">
    <property type="nucleotide sequence ID" value="NZ_SLTR01000898.1"/>
</dbReference>
<evidence type="ECO:0000313" key="6">
    <source>
        <dbReference type="Proteomes" id="UP000294823"/>
    </source>
</evidence>
<organism evidence="5 6">
    <name type="scientific">Halomonas marinisediminis</name>
    <dbReference type="NCBI Taxonomy" id="2546095"/>
    <lineage>
        <taxon>Bacteria</taxon>
        <taxon>Pseudomonadati</taxon>
        <taxon>Pseudomonadota</taxon>
        <taxon>Gammaproteobacteria</taxon>
        <taxon>Oceanospirillales</taxon>
        <taxon>Halomonadaceae</taxon>
        <taxon>Halomonas</taxon>
    </lineage>
</organism>
<name>A0ABY2D5X7_9GAMM</name>
<evidence type="ECO:0000256" key="4">
    <source>
        <dbReference type="ARBA" id="ARBA00023157"/>
    </source>
</evidence>
<comment type="caution">
    <text evidence="5">The sequence shown here is derived from an EMBL/GenBank/DDBJ whole genome shotgun (WGS) entry which is preliminary data.</text>
</comment>
<dbReference type="InterPro" id="IPR011118">
    <property type="entry name" value="Tannase/feruloyl_esterase"/>
</dbReference>